<dbReference type="RefSeq" id="WP_227116890.1">
    <property type="nucleotide sequence ID" value="NZ_JAJFEB010000028.1"/>
</dbReference>
<evidence type="ECO:0000313" key="2">
    <source>
        <dbReference type="Proteomes" id="UP001454086"/>
    </source>
</evidence>
<reference evidence="1 2" key="1">
    <citation type="submission" date="2024-03" db="EMBL/GenBank/DDBJ databases">
        <title>Human intestinal bacterial collection.</title>
        <authorList>
            <person name="Pauvert C."/>
            <person name="Hitch T.C.A."/>
            <person name="Clavel T."/>
        </authorList>
    </citation>
    <scope>NUCLEOTIDE SEQUENCE [LARGE SCALE GENOMIC DNA]</scope>
    <source>
        <strain evidence="1 2">CLA-SR-H021</strain>
    </source>
</reference>
<protein>
    <submittedName>
        <fullName evidence="1">Uncharacterized protein</fullName>
    </submittedName>
</protein>
<name>A0ABV1D911_9FIRM</name>
<proteinExistence type="predicted"/>
<organism evidence="1 2">
    <name type="scientific">Enterocloster hominis</name>
    <name type="common">ex Hitch et al. 2024</name>
    <dbReference type="NCBI Taxonomy" id="1917870"/>
    <lineage>
        <taxon>Bacteria</taxon>
        <taxon>Bacillati</taxon>
        <taxon>Bacillota</taxon>
        <taxon>Clostridia</taxon>
        <taxon>Lachnospirales</taxon>
        <taxon>Lachnospiraceae</taxon>
        <taxon>Enterocloster</taxon>
    </lineage>
</organism>
<comment type="caution">
    <text evidence="1">The sequence shown here is derived from an EMBL/GenBank/DDBJ whole genome shotgun (WGS) entry which is preliminary data.</text>
</comment>
<gene>
    <name evidence="1" type="ORF">WMQ36_18035</name>
</gene>
<sequence length="86" mass="10265">MADTYYEIKPQFRWMADYLENETGLQYQFYNAGIQVNVTDRKGAVHSYYPTTGTCIFRQVGRRMGRTERGRTFYQFVDTVQKIEKE</sequence>
<accession>A0ABV1D911</accession>
<dbReference type="EMBL" id="JBBMFM010000077">
    <property type="protein sequence ID" value="MEQ2426875.1"/>
    <property type="molecule type" value="Genomic_DNA"/>
</dbReference>
<dbReference type="Proteomes" id="UP001454086">
    <property type="component" value="Unassembled WGS sequence"/>
</dbReference>
<keyword evidence="2" id="KW-1185">Reference proteome</keyword>
<evidence type="ECO:0000313" key="1">
    <source>
        <dbReference type="EMBL" id="MEQ2426875.1"/>
    </source>
</evidence>